<evidence type="ECO:0000313" key="11">
    <source>
        <dbReference type="EMBL" id="MXP73952.1"/>
    </source>
</evidence>
<dbReference type="Proteomes" id="UP000460412">
    <property type="component" value="Unassembled WGS sequence"/>
</dbReference>
<reference evidence="11 12" key="1">
    <citation type="submission" date="2019-12" db="EMBL/GenBank/DDBJ databases">
        <title>Sporaefaciens musculi gen. nov., sp. nov., a novel bacterium isolated from the caecum of an obese mouse.</title>
        <authorList>
            <person name="Rasmussen T.S."/>
            <person name="Streidl T."/>
            <person name="Hitch T.C.A."/>
            <person name="Wortmann E."/>
            <person name="Deptula P."/>
            <person name="Hansen M."/>
            <person name="Nielsen D.S."/>
            <person name="Clavel T."/>
            <person name="Vogensen F.K."/>
        </authorList>
    </citation>
    <scope>NUCLEOTIDE SEQUENCE [LARGE SCALE GENOMIC DNA]</scope>
    <source>
        <strain evidence="11 12">WCA-9-b2</strain>
    </source>
</reference>
<comment type="caution">
    <text evidence="11">The sequence shown here is derived from an EMBL/GenBank/DDBJ whole genome shotgun (WGS) entry which is preliminary data.</text>
</comment>
<dbReference type="InterPro" id="IPR053927">
    <property type="entry name" value="FlgK_helical"/>
</dbReference>
<gene>
    <name evidence="7 11" type="primary">flgK</name>
    <name evidence="11" type="ORF">GN277_00370</name>
</gene>
<dbReference type="InterPro" id="IPR001444">
    <property type="entry name" value="Flag_bb_rod_N"/>
</dbReference>
<keyword evidence="6 7" id="KW-0975">Bacterial flagellum</keyword>
<dbReference type="PRINTS" id="PR01005">
    <property type="entry name" value="FLGHOOKAP1"/>
</dbReference>
<evidence type="ECO:0000256" key="1">
    <source>
        <dbReference type="ARBA" id="ARBA00004365"/>
    </source>
</evidence>
<feature type="domain" description="Flagellar basal-body/hook protein C-terminal" evidence="9">
    <location>
        <begin position="515"/>
        <end position="552"/>
    </location>
</feature>
<dbReference type="GO" id="GO:0005576">
    <property type="term" value="C:extracellular region"/>
    <property type="evidence" value="ECO:0007669"/>
    <property type="project" value="UniProtKB-SubCell"/>
</dbReference>
<comment type="similarity">
    <text evidence="3 7">Belongs to the flagella basal body rod proteins family.</text>
</comment>
<evidence type="ECO:0000256" key="2">
    <source>
        <dbReference type="ARBA" id="ARBA00004613"/>
    </source>
</evidence>
<dbReference type="GO" id="GO:0044780">
    <property type="term" value="P:bacterial-type flagellum assembly"/>
    <property type="evidence" value="ECO:0007669"/>
    <property type="project" value="InterPro"/>
</dbReference>
<dbReference type="NCBIfam" id="TIGR02492">
    <property type="entry name" value="flgK_ends"/>
    <property type="match status" value="1"/>
</dbReference>
<dbReference type="RefSeq" id="WP_159748915.1">
    <property type="nucleotide sequence ID" value="NZ_WUQX01000001.1"/>
</dbReference>
<dbReference type="InterPro" id="IPR002371">
    <property type="entry name" value="FlgK"/>
</dbReference>
<accession>A0A7X3MCW3</accession>
<dbReference type="Pfam" id="PF00460">
    <property type="entry name" value="Flg_bb_rod"/>
    <property type="match status" value="1"/>
</dbReference>
<dbReference type="AlphaFoldDB" id="A0A7X3MCW3"/>
<feature type="domain" description="Flagellar hook-associated protein FlgK helical" evidence="10">
    <location>
        <begin position="103"/>
        <end position="341"/>
    </location>
</feature>
<dbReference type="Pfam" id="PF06429">
    <property type="entry name" value="Flg_bbr_C"/>
    <property type="match status" value="1"/>
</dbReference>
<dbReference type="GO" id="GO:0005198">
    <property type="term" value="F:structural molecule activity"/>
    <property type="evidence" value="ECO:0007669"/>
    <property type="project" value="UniProtKB-UniRule"/>
</dbReference>
<evidence type="ECO:0000256" key="4">
    <source>
        <dbReference type="ARBA" id="ARBA00016244"/>
    </source>
</evidence>
<sequence length="559" mass="60760">MIRSTFAGFTTAQLGMAASQRALDVVGQNITNINTPGYTKQRLDLASLNTQKGDFYNAKSNIKVGFGVEITGISQLRDPFLDAQYRSQISKLGTTDAHAAGFEQLTPIFDEATMDGVRAAFISLTSSLSTLSTQVGNQEHDTMVRSNMQILLNLFRENSVKLQDVREDMQMGFEVTDIADLNSMLKNISELNTSIKNSQVLGNPALELQDQRNQLLDELGSYLPISVKYKNQEVGPGQYVEILNVDFTDTEGVKHSLISDGLYGQFDADVLNQPVQLTLFEAKGATSDVTEVLGSGTLKGTLDFLNKSGDFDGTDFKGLGYYEKVLDSLVNTLATKFNEANVVLDENGKPTNLLNEDGSVVESFDKDGKPIYAIDPKTGDLLDGTNGNAKVYAYPLFETSDGSTEFTAANIKIATGWSNGSYGIRPSNNYVTVDKDTGSTANENILNMVKLLEKDISFSAKNSAGKDITFYKGSFHDCFANIEATLGIDYKSANTMLANQISVLNETANSRDAVSGVQLDEEGMDLLHYNQSYSAAARFLTTLDEALDKLINGTGVVGR</sequence>
<evidence type="ECO:0000256" key="7">
    <source>
        <dbReference type="RuleBase" id="RU362065"/>
    </source>
</evidence>
<evidence type="ECO:0000259" key="9">
    <source>
        <dbReference type="Pfam" id="PF06429"/>
    </source>
</evidence>
<evidence type="ECO:0000313" key="12">
    <source>
        <dbReference type="Proteomes" id="UP000460412"/>
    </source>
</evidence>
<dbReference type="Pfam" id="PF22638">
    <property type="entry name" value="FlgK_D1"/>
    <property type="match status" value="1"/>
</dbReference>
<protein>
    <recommendedName>
        <fullName evidence="4 7">Flagellar hook-associated protein 1</fullName>
        <shortName evidence="7">HAP1</shortName>
    </recommendedName>
</protein>
<dbReference type="PANTHER" id="PTHR30033">
    <property type="entry name" value="FLAGELLAR HOOK-ASSOCIATED PROTEIN 1"/>
    <property type="match status" value="1"/>
</dbReference>
<evidence type="ECO:0000256" key="3">
    <source>
        <dbReference type="ARBA" id="ARBA00009677"/>
    </source>
</evidence>
<feature type="domain" description="Flagellar basal body rod protein N-terminal" evidence="8">
    <location>
        <begin position="11"/>
        <end position="39"/>
    </location>
</feature>
<proteinExistence type="inferred from homology"/>
<dbReference type="PANTHER" id="PTHR30033:SF1">
    <property type="entry name" value="FLAGELLAR HOOK-ASSOCIATED PROTEIN 1"/>
    <property type="match status" value="1"/>
</dbReference>
<keyword evidence="11" id="KW-0966">Cell projection</keyword>
<dbReference type="SUPFAM" id="SSF64518">
    <property type="entry name" value="Phase 1 flagellin"/>
    <property type="match status" value="1"/>
</dbReference>
<dbReference type="InterPro" id="IPR010930">
    <property type="entry name" value="Flg_bb/hook_C_dom"/>
</dbReference>
<keyword evidence="5 7" id="KW-0964">Secreted</keyword>
<evidence type="ECO:0000259" key="8">
    <source>
        <dbReference type="Pfam" id="PF00460"/>
    </source>
</evidence>
<comment type="subcellular location">
    <subcellularLocation>
        <location evidence="1 7">Bacterial flagellum</location>
    </subcellularLocation>
    <subcellularLocation>
        <location evidence="2 7">Secreted</location>
    </subcellularLocation>
</comment>
<name>A0A7X3MCW3_9FIRM</name>
<keyword evidence="12" id="KW-1185">Reference proteome</keyword>
<evidence type="ECO:0000256" key="5">
    <source>
        <dbReference type="ARBA" id="ARBA00022525"/>
    </source>
</evidence>
<evidence type="ECO:0000256" key="6">
    <source>
        <dbReference type="ARBA" id="ARBA00023143"/>
    </source>
</evidence>
<dbReference type="EMBL" id="WUQX01000001">
    <property type="protein sequence ID" value="MXP73952.1"/>
    <property type="molecule type" value="Genomic_DNA"/>
</dbReference>
<keyword evidence="11" id="KW-0282">Flagellum</keyword>
<organism evidence="11 12">
    <name type="scientific">Sporofaciens musculi</name>
    <dbReference type="NCBI Taxonomy" id="2681861"/>
    <lineage>
        <taxon>Bacteria</taxon>
        <taxon>Bacillati</taxon>
        <taxon>Bacillota</taxon>
        <taxon>Clostridia</taxon>
        <taxon>Lachnospirales</taxon>
        <taxon>Lachnospiraceae</taxon>
        <taxon>Sporofaciens</taxon>
    </lineage>
</organism>
<keyword evidence="11" id="KW-0969">Cilium</keyword>
<dbReference type="GO" id="GO:0009424">
    <property type="term" value="C:bacterial-type flagellum hook"/>
    <property type="evidence" value="ECO:0007669"/>
    <property type="project" value="UniProtKB-UniRule"/>
</dbReference>
<evidence type="ECO:0000259" key="10">
    <source>
        <dbReference type="Pfam" id="PF22638"/>
    </source>
</evidence>